<reference evidence="3" key="1">
    <citation type="submission" date="2016-06" db="EMBL/GenBank/DDBJ databases">
        <authorList>
            <person name="Chen W."/>
            <person name="Hasegawa D.K."/>
        </authorList>
    </citation>
    <scope>NUCLEOTIDE SEQUENCE [LARGE SCALE GENOMIC DNA]</scope>
    <source>
        <strain evidence="3">MEAM1</strain>
    </source>
</reference>
<dbReference type="EMBL" id="CP016303">
    <property type="protein sequence ID" value="ASX26707.1"/>
    <property type="molecule type" value="Genomic_DNA"/>
</dbReference>
<evidence type="ECO:0000313" key="3">
    <source>
        <dbReference type="Proteomes" id="UP000216438"/>
    </source>
</evidence>
<feature type="region of interest" description="Disordered" evidence="1">
    <location>
        <begin position="60"/>
        <end position="97"/>
    </location>
</feature>
<protein>
    <submittedName>
        <fullName evidence="2">Uncharacterized protein</fullName>
    </submittedName>
</protein>
<name>A0A249E0M5_9ENTR</name>
<organism evidence="2 3">
    <name type="scientific">Candidatus Hamiltonella defensa</name>
    <name type="common">Bemisia tabaci</name>
    <dbReference type="NCBI Taxonomy" id="672795"/>
    <lineage>
        <taxon>Bacteria</taxon>
        <taxon>Pseudomonadati</taxon>
        <taxon>Pseudomonadota</taxon>
        <taxon>Gammaproteobacteria</taxon>
        <taxon>Enterobacterales</taxon>
        <taxon>Enterobacteriaceae</taxon>
        <taxon>aphid secondary symbionts</taxon>
        <taxon>Candidatus Williamhamiltonella</taxon>
    </lineage>
</organism>
<dbReference type="AlphaFoldDB" id="A0A249E0M5"/>
<proteinExistence type="predicted"/>
<reference evidence="2 3" key="2">
    <citation type="submission" date="2017-09" db="EMBL/GenBank/DDBJ databases">
        <title>The genome of whitefly Bemisia tabaci, a global crop pest, provides novel insights into virus transmission, host adaptation and insecticide resistance.</title>
        <authorList>
            <person name="Kaur N."/>
            <person name="Kliot A."/>
            <person name="Pinheiro P.V."/>
            <person name="Luan J."/>
            <person name="Zheng Y."/>
            <person name="Liu W."/>
            <person name="Sun H."/>
            <person name="Yang X."/>
            <person name="Xu Y."/>
            <person name="Luo Y."/>
            <person name="Kruse A."/>
            <person name="Fisher T.W."/>
            <person name="Nelson D.R."/>
            <person name="Elimelech M."/>
            <person name="MacCoss M."/>
            <person name="Johnson R."/>
            <person name="Cohen E."/>
            <person name="Hunter W.B."/>
            <person name="Brown J.K."/>
            <person name="Jander G."/>
            <person name="Cilia M."/>
            <person name="Douglas A.E."/>
            <person name="Ghanim M."/>
            <person name="Simmons A.M."/>
            <person name="Wintermantel W.M."/>
            <person name="Ling K.-S."/>
            <person name="Fei Z."/>
        </authorList>
    </citation>
    <scope>NUCLEOTIDE SEQUENCE [LARGE SCALE GENOMIC DNA]</scope>
    <source>
        <strain evidence="2 3">MEAM1</strain>
    </source>
</reference>
<sequence>MRYKKITLHTLRLSVLTMLIHSGAGVSDTQIFDGAGKYDLTQEAYLDGIEARNKAQVNNRPGEALSLSSGGTEKTAVKASGEGTSVMLEGTEKQKIA</sequence>
<evidence type="ECO:0000256" key="1">
    <source>
        <dbReference type="SAM" id="MobiDB-lite"/>
    </source>
</evidence>
<gene>
    <name evidence="2" type="ORF">BA171_06675</name>
</gene>
<dbReference type="RefSeq" id="WP_046493359.1">
    <property type="nucleotide sequence ID" value="NZ_CP016303.1"/>
</dbReference>
<evidence type="ECO:0000313" key="2">
    <source>
        <dbReference type="EMBL" id="ASX26707.1"/>
    </source>
</evidence>
<accession>A0A249E0M5</accession>
<dbReference type="Proteomes" id="UP000216438">
    <property type="component" value="Chromosome"/>
</dbReference>